<dbReference type="RefSeq" id="XP_009055710.1">
    <property type="nucleotide sequence ID" value="XM_009057462.1"/>
</dbReference>
<proteinExistence type="inferred from homology"/>
<evidence type="ECO:0000256" key="2">
    <source>
        <dbReference type="ARBA" id="ARBA00008232"/>
    </source>
</evidence>
<name>V4BWU5_LOTGI</name>
<dbReference type="Pfam" id="PF25479">
    <property type="entry name" value="Vts1"/>
    <property type="match status" value="1"/>
</dbReference>
<dbReference type="InterPro" id="IPR037093">
    <property type="entry name" value="PHAT_dom_sf"/>
</dbReference>
<feature type="domain" description="SAM" evidence="6">
    <location>
        <begin position="233"/>
        <end position="296"/>
    </location>
</feature>
<dbReference type="InterPro" id="IPR001660">
    <property type="entry name" value="SAM"/>
</dbReference>
<organism evidence="7 8">
    <name type="scientific">Lottia gigantea</name>
    <name type="common">Giant owl limpet</name>
    <dbReference type="NCBI Taxonomy" id="225164"/>
    <lineage>
        <taxon>Eukaryota</taxon>
        <taxon>Metazoa</taxon>
        <taxon>Spiralia</taxon>
        <taxon>Lophotrochozoa</taxon>
        <taxon>Mollusca</taxon>
        <taxon>Gastropoda</taxon>
        <taxon>Patellogastropoda</taxon>
        <taxon>Lottioidea</taxon>
        <taxon>Lottiidae</taxon>
        <taxon>Lottia</taxon>
    </lineage>
</organism>
<accession>V4BWU5</accession>
<dbReference type="OrthoDB" id="6159063at2759"/>
<keyword evidence="8" id="KW-1185">Reference proteome</keyword>
<comment type="similarity">
    <text evidence="2">Belongs to the SMAUG family.</text>
</comment>
<evidence type="ECO:0000259" key="6">
    <source>
        <dbReference type="SMART" id="SM00454"/>
    </source>
</evidence>
<dbReference type="InterPro" id="IPR058599">
    <property type="entry name" value="PHAT_Smg/ZCCHC2-like"/>
</dbReference>
<dbReference type="GO" id="GO:0000289">
    <property type="term" value="P:nuclear-transcribed mRNA poly(A) tail shortening"/>
    <property type="evidence" value="ECO:0007669"/>
    <property type="project" value="TreeGrafter"/>
</dbReference>
<dbReference type="Pfam" id="PF26034">
    <property type="entry name" value="PHAT_SMAUG"/>
    <property type="match status" value="1"/>
</dbReference>
<keyword evidence="4" id="KW-0694">RNA-binding</keyword>
<dbReference type="InterPro" id="IPR057327">
    <property type="entry name" value="Vts1_dom"/>
</dbReference>
<dbReference type="EMBL" id="KB201891">
    <property type="protein sequence ID" value="ESO93509.1"/>
    <property type="molecule type" value="Genomic_DNA"/>
</dbReference>
<keyword evidence="3" id="KW-0963">Cytoplasm</keyword>
<evidence type="ECO:0000256" key="4">
    <source>
        <dbReference type="ARBA" id="ARBA00022884"/>
    </source>
</evidence>
<dbReference type="OMA" id="DGILCAC"/>
<dbReference type="Pfam" id="PF00536">
    <property type="entry name" value="SAM_1"/>
    <property type="match status" value="1"/>
</dbReference>
<dbReference type="GO" id="GO:0003729">
    <property type="term" value="F:mRNA binding"/>
    <property type="evidence" value="ECO:0007669"/>
    <property type="project" value="TreeGrafter"/>
</dbReference>
<dbReference type="Gene3D" id="1.10.150.50">
    <property type="entry name" value="Transcription Factor, Ets-1"/>
    <property type="match status" value="1"/>
</dbReference>
<dbReference type="CTD" id="20231702"/>
<dbReference type="PANTHER" id="PTHR12515:SF5">
    <property type="entry name" value="PROTEIN SMAUG"/>
    <property type="match status" value="1"/>
</dbReference>
<dbReference type="AlphaFoldDB" id="V4BWU5"/>
<dbReference type="STRING" id="225164.V4BWU5"/>
<protein>
    <recommendedName>
        <fullName evidence="6">SAM domain-containing protein</fullName>
    </recommendedName>
</protein>
<comment type="subcellular location">
    <subcellularLocation>
        <location evidence="1">Cytoplasm</location>
    </subcellularLocation>
</comment>
<evidence type="ECO:0000256" key="5">
    <source>
        <dbReference type="SAM" id="MobiDB-lite"/>
    </source>
</evidence>
<dbReference type="SUPFAM" id="SSF47769">
    <property type="entry name" value="SAM/Pointed domain"/>
    <property type="match status" value="1"/>
</dbReference>
<dbReference type="Proteomes" id="UP000030746">
    <property type="component" value="Unassembled WGS sequence"/>
</dbReference>
<dbReference type="InterPro" id="IPR050897">
    <property type="entry name" value="SMAUG/VTS1_RNA-bind"/>
</dbReference>
<evidence type="ECO:0000256" key="1">
    <source>
        <dbReference type="ARBA" id="ARBA00004496"/>
    </source>
</evidence>
<dbReference type="GO" id="GO:0000932">
    <property type="term" value="C:P-body"/>
    <property type="evidence" value="ECO:0007669"/>
    <property type="project" value="TreeGrafter"/>
</dbReference>
<evidence type="ECO:0000313" key="7">
    <source>
        <dbReference type="EMBL" id="ESO93509.1"/>
    </source>
</evidence>
<reference evidence="7 8" key="1">
    <citation type="journal article" date="2013" name="Nature">
        <title>Insights into bilaterian evolution from three spiralian genomes.</title>
        <authorList>
            <person name="Simakov O."/>
            <person name="Marletaz F."/>
            <person name="Cho S.J."/>
            <person name="Edsinger-Gonzales E."/>
            <person name="Havlak P."/>
            <person name="Hellsten U."/>
            <person name="Kuo D.H."/>
            <person name="Larsson T."/>
            <person name="Lv J."/>
            <person name="Arendt D."/>
            <person name="Savage R."/>
            <person name="Osoegawa K."/>
            <person name="de Jong P."/>
            <person name="Grimwood J."/>
            <person name="Chapman J.A."/>
            <person name="Shapiro H."/>
            <person name="Aerts A."/>
            <person name="Otillar R.P."/>
            <person name="Terry A.Y."/>
            <person name="Boore J.L."/>
            <person name="Grigoriev I.V."/>
            <person name="Lindberg D.R."/>
            <person name="Seaver E.C."/>
            <person name="Weisblat D.A."/>
            <person name="Putnam N.H."/>
            <person name="Rokhsar D.S."/>
        </authorList>
    </citation>
    <scope>NUCLEOTIDE SEQUENCE [LARGE SCALE GENOMIC DNA]</scope>
</reference>
<evidence type="ECO:0000313" key="8">
    <source>
        <dbReference type="Proteomes" id="UP000030746"/>
    </source>
</evidence>
<dbReference type="KEGG" id="lgi:LOTGIDRAFT_119139"/>
<dbReference type="GeneID" id="20231702"/>
<gene>
    <name evidence="7" type="ORF">LOTGIDRAFT_119139</name>
</gene>
<sequence length="405" mass="46203">MKANNFRDQVNLVTTWFNNWSECEQTVALYSLLKKLTLTQAKFLEHVLQQSLLDCAEIQTLEKQTNDPIMVSQLSNESKDKVISKLVQYLPLLQCGNMAAKQEYLTIIHSALSHCIEKGVEIEESRQLLSYSLIHPAFTAEERSKFRMWLGYLEERYTYSINNTRQNQLQELGNAYSQEANQTSASSDANSLFLNSGFGQLQPHSAHSGSGKSGSSGGGHLPLHATLSAPPNFTCPASRDVPAWLKELRLHKYANIFKQLDYHQMFELTEEYLEEQNVTTGARHKIIQSIAKLKDRQRNLIQLEKDISNDKPIMTVLGEMEAIIITPIVQYQNKDLENPPPATVDNKTVSSEIPEGDIPSQFTRVMGKICTSLLISPRPHYYGFQWYINIINKCLHHSVSYYYYF</sequence>
<dbReference type="PANTHER" id="PTHR12515">
    <property type="entry name" value="STERILE ALPHA MOTIF DOMAIN CONTAINING PROTEIN 4-RELATED"/>
    <property type="match status" value="1"/>
</dbReference>
<dbReference type="SMART" id="SM00454">
    <property type="entry name" value="SAM"/>
    <property type="match status" value="1"/>
</dbReference>
<feature type="compositionally biased region" description="Gly residues" evidence="5">
    <location>
        <begin position="211"/>
        <end position="220"/>
    </location>
</feature>
<dbReference type="Gene3D" id="1.25.40.170">
    <property type="entry name" value="Smaug, PHAT domain"/>
    <property type="match status" value="1"/>
</dbReference>
<feature type="region of interest" description="Disordered" evidence="5">
    <location>
        <begin position="203"/>
        <end position="225"/>
    </location>
</feature>
<dbReference type="GO" id="GO:0030371">
    <property type="term" value="F:translation repressor activity"/>
    <property type="evidence" value="ECO:0007669"/>
    <property type="project" value="InterPro"/>
</dbReference>
<evidence type="ECO:0000256" key="3">
    <source>
        <dbReference type="ARBA" id="ARBA00022490"/>
    </source>
</evidence>
<dbReference type="InterPro" id="IPR013761">
    <property type="entry name" value="SAM/pointed_sf"/>
</dbReference>
<dbReference type="HOGENOM" id="CLU_016365_0_0_1"/>